<evidence type="ECO:0000256" key="2">
    <source>
        <dbReference type="SAM" id="SignalP"/>
    </source>
</evidence>
<feature type="chain" id="PRO_5032818903" evidence="2">
    <location>
        <begin position="20"/>
        <end position="921"/>
    </location>
</feature>
<dbReference type="Proteomes" id="UP000594195">
    <property type="component" value="Chromosome"/>
</dbReference>
<dbReference type="EMBL" id="CP040442">
    <property type="protein sequence ID" value="QOW11660.1"/>
    <property type="molecule type" value="Genomic_DNA"/>
</dbReference>
<dbReference type="KEGG" id="kfa:Q73A0000_15405"/>
<evidence type="ECO:0000313" key="5">
    <source>
        <dbReference type="Proteomes" id="UP000594195"/>
    </source>
</evidence>
<organism evidence="4 5">
    <name type="scientific">Kaistella flava</name>
    <name type="common">ex Peng et al. 2021</name>
    <dbReference type="NCBI Taxonomy" id="2038776"/>
    <lineage>
        <taxon>Bacteria</taxon>
        <taxon>Pseudomonadati</taxon>
        <taxon>Bacteroidota</taxon>
        <taxon>Flavobacteriia</taxon>
        <taxon>Flavobacteriales</taxon>
        <taxon>Weeksellaceae</taxon>
        <taxon>Chryseobacterium group</taxon>
        <taxon>Kaistella</taxon>
    </lineage>
</organism>
<name>A0A7M2YCA4_9FLAO</name>
<gene>
    <name evidence="4" type="ORF">Q73A0000_15405</name>
</gene>
<evidence type="ECO:0000313" key="4">
    <source>
        <dbReference type="EMBL" id="QOW11660.1"/>
    </source>
</evidence>
<evidence type="ECO:0000256" key="1">
    <source>
        <dbReference type="ARBA" id="ARBA00022729"/>
    </source>
</evidence>
<reference evidence="4 5" key="1">
    <citation type="submission" date="2019-05" db="EMBL/GenBank/DDBJ databases">
        <title>Chryseobacterium sp. isolated from King George Island, maritime Antarctica.</title>
        <authorList>
            <person name="Peng X."/>
        </authorList>
    </citation>
    <scope>NUCLEOTIDE SEQUENCE [LARGE SCALE GENOMIC DNA]</scope>
    <source>
        <strain evidence="4 5">7-3A</strain>
    </source>
</reference>
<dbReference type="InterPro" id="IPR026444">
    <property type="entry name" value="Secre_tail"/>
</dbReference>
<accession>A0A7M2YCA4</accession>
<dbReference type="Pfam" id="PF18962">
    <property type="entry name" value="Por_Secre_tail"/>
    <property type="match status" value="1"/>
</dbReference>
<dbReference type="NCBIfam" id="TIGR04183">
    <property type="entry name" value="Por_Secre_tail"/>
    <property type="match status" value="1"/>
</dbReference>
<sequence length="921" mass="103794">MLKNYLFVFLFLQVILLSAQQNINGTIHDLNHFPGSYPKGLKLIGDDLIFSVKTTSSYNEPFKYNLVTKKITLIKDELQTTPCDIKSSEFYELNQKIFFLNNNNSSYLELFELNLATNSVTKIKNVASYYSSDKLKVKVYNNKLFIVLKDKLYVSDGTAAGTFQITKLQYASENFAEKDGNIYFFGSDATSGKELWKSDGTVEGTSLVKDLTQYGSSAINGNEYVYNINGKIVFPATSEYNYGLWSTDGTNAGTIKFFDLAGSGFSFAPFENSGNDKLIFKNNGQFWISDGTESGTKATETAAGYTMIKKLVSFKNKTFISTDNKIYFKDEGDFIQEVPTYLNKSLDMVTVSSEGNLLIFKDQDIYYPHLYFYNGQSFQDIGVNYGEDVFYPEKDDKIYFAGFTETTNNGYETEKNIELFSYNKSTNSAAIEKDIFSGLSSKPRYFIENNNVVYFIANDGYYDQVFKIDSDKNITKLSNLSTRLPDNFLKYNPMMKSGNEVYFRAEGIIRTSGTKESTSMISLPVGERLMEMYPLNDHQVILKSYHSLNGFMRIWRLDNNSNIPVLLLEQPADSVYSTVYDQDFLTTPSGVYFKMMQNNINQIWKTDGTIGGTLKISNLIGIYAHKNFLSVLNDKVFFTDGSFGSSQLNYIDDSSKLVNYVTDVHYIDPTNSFIINNRLNFFSSDVDGITKYYLSSTDGTAAGTIQTKNIGQSISSGEMVKCDNSYYFLPMNNSTALWRSDGTATGTYKIYDTNNQSNYWPTCLNKELYTVRDHAILTKTNGQPGNIIDISMKVDDEIITPNTQMMFLYSDGKRLYSSTTYKNLGAELFVSDVIESLATSDQDFIKSKSKITLYPNPAKDVVNIKIDTNETIINVTITDYSGRSLLSDAGNSIDVSSLNAGVYFITIKTSGKIYSSKLIKK</sequence>
<dbReference type="RefSeq" id="WP_193811832.1">
    <property type="nucleotide sequence ID" value="NZ_CP040442.1"/>
</dbReference>
<evidence type="ECO:0000259" key="3">
    <source>
        <dbReference type="Pfam" id="PF18962"/>
    </source>
</evidence>
<dbReference type="AlphaFoldDB" id="A0A7M2YCA4"/>
<protein>
    <submittedName>
        <fullName evidence="4">T9SS type A sorting domain-containing protein</fullName>
    </submittedName>
</protein>
<keyword evidence="5" id="KW-1185">Reference proteome</keyword>
<feature type="domain" description="Secretion system C-terminal sorting" evidence="3">
    <location>
        <begin position="853"/>
        <end position="919"/>
    </location>
</feature>
<feature type="signal peptide" evidence="2">
    <location>
        <begin position="1"/>
        <end position="19"/>
    </location>
</feature>
<proteinExistence type="predicted"/>
<keyword evidence="1 2" id="KW-0732">Signal</keyword>